<evidence type="ECO:0000313" key="1">
    <source>
        <dbReference type="EMBL" id="MBG6092057.1"/>
    </source>
</evidence>
<dbReference type="RefSeq" id="WP_197014297.1">
    <property type="nucleotide sequence ID" value="NZ_BAABES010000002.1"/>
</dbReference>
<dbReference type="EMBL" id="JADOUA010000001">
    <property type="protein sequence ID" value="MBG6092057.1"/>
    <property type="molecule type" value="Genomic_DNA"/>
</dbReference>
<comment type="caution">
    <text evidence="1">The sequence shown here is derived from an EMBL/GenBank/DDBJ whole genome shotgun (WGS) entry which is preliminary data.</text>
</comment>
<sequence length="108" mass="11869">MADGTTPTNRLAVLGAQLSSRGYEVEWTQHGMRVINSKVPACCPKAAPREDSITLRRRPEDFDNPWFWTVRGEPLAQADRITDAILAVVGLLAHRHPVDPPTVDGAGR</sequence>
<organism evidence="1 2">
    <name type="scientific">Actinomadura viridis</name>
    <dbReference type="NCBI Taxonomy" id="58110"/>
    <lineage>
        <taxon>Bacteria</taxon>
        <taxon>Bacillati</taxon>
        <taxon>Actinomycetota</taxon>
        <taxon>Actinomycetes</taxon>
        <taxon>Streptosporangiales</taxon>
        <taxon>Thermomonosporaceae</taxon>
        <taxon>Actinomadura</taxon>
    </lineage>
</organism>
<reference evidence="1" key="1">
    <citation type="submission" date="2020-11" db="EMBL/GenBank/DDBJ databases">
        <title>Sequencing the genomes of 1000 actinobacteria strains.</title>
        <authorList>
            <person name="Klenk H.-P."/>
        </authorList>
    </citation>
    <scope>NUCLEOTIDE SEQUENCE</scope>
    <source>
        <strain evidence="1">DSM 43175</strain>
    </source>
</reference>
<accession>A0A931GLY9</accession>
<name>A0A931GLY9_9ACTN</name>
<protein>
    <submittedName>
        <fullName evidence="1">Uncharacterized protein</fullName>
    </submittedName>
</protein>
<gene>
    <name evidence="1" type="ORF">IW256_006170</name>
</gene>
<proteinExistence type="predicted"/>
<dbReference type="Proteomes" id="UP000614047">
    <property type="component" value="Unassembled WGS sequence"/>
</dbReference>
<dbReference type="AlphaFoldDB" id="A0A931GLY9"/>
<keyword evidence="2" id="KW-1185">Reference proteome</keyword>
<evidence type="ECO:0000313" key="2">
    <source>
        <dbReference type="Proteomes" id="UP000614047"/>
    </source>
</evidence>